<comment type="caution">
    <text evidence="6">The sequence shown here is derived from an EMBL/GenBank/DDBJ whole genome shotgun (WGS) entry which is preliminary data.</text>
</comment>
<feature type="domain" description="ABC transporter" evidence="5">
    <location>
        <begin position="11"/>
        <end position="245"/>
    </location>
</feature>
<dbReference type="Pfam" id="PF00005">
    <property type="entry name" value="ABC_tran"/>
    <property type="match status" value="1"/>
</dbReference>
<keyword evidence="3" id="KW-0067">ATP-binding</keyword>
<dbReference type="PANTHER" id="PTHR42794:SF1">
    <property type="entry name" value="HEMIN IMPORT ATP-BINDING PROTEIN HMUV"/>
    <property type="match status" value="1"/>
</dbReference>
<dbReference type="CDD" id="cd03214">
    <property type="entry name" value="ABC_Iron-Siderophores_B12_Hemin"/>
    <property type="match status" value="1"/>
</dbReference>
<reference evidence="6 7" key="1">
    <citation type="submission" date="2019-07" db="EMBL/GenBank/DDBJ databases">
        <title>Whole genome shotgun sequence of Pseudonocardia sulfidoxydans NBRC 16205.</title>
        <authorList>
            <person name="Hosoyama A."/>
            <person name="Uohara A."/>
            <person name="Ohji S."/>
            <person name="Ichikawa N."/>
        </authorList>
    </citation>
    <scope>NUCLEOTIDE SEQUENCE [LARGE SCALE GENOMIC DNA]</scope>
    <source>
        <strain evidence="6 7">NBRC 16205</strain>
    </source>
</reference>
<proteinExistence type="predicted"/>
<dbReference type="AlphaFoldDB" id="A0A511DPR0"/>
<dbReference type="InterPro" id="IPR003439">
    <property type="entry name" value="ABC_transporter-like_ATP-bd"/>
</dbReference>
<dbReference type="PROSITE" id="PS00211">
    <property type="entry name" value="ABC_TRANSPORTER_1"/>
    <property type="match status" value="1"/>
</dbReference>
<evidence type="ECO:0000256" key="4">
    <source>
        <dbReference type="ARBA" id="ARBA00022967"/>
    </source>
</evidence>
<dbReference type="SUPFAM" id="SSF52540">
    <property type="entry name" value="P-loop containing nucleoside triphosphate hydrolases"/>
    <property type="match status" value="1"/>
</dbReference>
<keyword evidence="7" id="KW-1185">Reference proteome</keyword>
<dbReference type="EMBL" id="BJVJ01000044">
    <property type="protein sequence ID" value="GEL25038.1"/>
    <property type="molecule type" value="Genomic_DNA"/>
</dbReference>
<dbReference type="InterPro" id="IPR017871">
    <property type="entry name" value="ABC_transporter-like_CS"/>
</dbReference>
<accession>A0A511DPR0</accession>
<evidence type="ECO:0000259" key="5">
    <source>
        <dbReference type="PROSITE" id="PS50893"/>
    </source>
</evidence>
<dbReference type="PROSITE" id="PS50893">
    <property type="entry name" value="ABC_TRANSPORTER_2"/>
    <property type="match status" value="1"/>
</dbReference>
<protein>
    <recommendedName>
        <fullName evidence="5">ABC transporter domain-containing protein</fullName>
    </recommendedName>
</protein>
<dbReference type="SMART" id="SM00382">
    <property type="entry name" value="AAA"/>
    <property type="match status" value="1"/>
</dbReference>
<evidence type="ECO:0000256" key="3">
    <source>
        <dbReference type="ARBA" id="ARBA00022840"/>
    </source>
</evidence>
<dbReference type="RefSeq" id="WP_147110498.1">
    <property type="nucleotide sequence ID" value="NZ_BJVJ01000044.1"/>
</dbReference>
<evidence type="ECO:0000256" key="1">
    <source>
        <dbReference type="ARBA" id="ARBA00022448"/>
    </source>
</evidence>
<dbReference type="OrthoDB" id="3426016at2"/>
<evidence type="ECO:0000313" key="6">
    <source>
        <dbReference type="EMBL" id="GEL25038.1"/>
    </source>
</evidence>
<name>A0A511DPR0_9PSEU</name>
<dbReference type="FunFam" id="3.40.50.300:FF:000134">
    <property type="entry name" value="Iron-enterobactin ABC transporter ATP-binding protein"/>
    <property type="match status" value="1"/>
</dbReference>
<dbReference type="GO" id="GO:0005524">
    <property type="term" value="F:ATP binding"/>
    <property type="evidence" value="ECO:0007669"/>
    <property type="project" value="UniProtKB-KW"/>
</dbReference>
<dbReference type="Gene3D" id="3.40.50.300">
    <property type="entry name" value="P-loop containing nucleotide triphosphate hydrolases"/>
    <property type="match status" value="1"/>
</dbReference>
<sequence length="276" mass="29356">MTRCDEPRGTLQVTGLRAGYGRTTVVHDVDLVARGGRVLGVLGPNGCGKSTLLRALCRIVKPTAGAVELDGVDLAGLHRRDLARAVAHVPQATAGAFSLPVAEAVLLGRIPHMGMRPTAIDHAHVDRALTMLDLDALAARRVDELSGGQQQRVGIARAIAQDPRVLLLDEPTSALDLRHRIDAMDLVHQLAHEAGLTVVVAVHDLDLAAGYCDEVAFMHAGHLLVQGTPAETFIPETIKRTYDVEVVVTSADDGTPQVRPVPTATRPLLPALRVTC</sequence>
<dbReference type="Proteomes" id="UP000321685">
    <property type="component" value="Unassembled WGS sequence"/>
</dbReference>
<organism evidence="6 7">
    <name type="scientific">Pseudonocardia sulfidoxydans NBRC 16205</name>
    <dbReference type="NCBI Taxonomy" id="1223511"/>
    <lineage>
        <taxon>Bacteria</taxon>
        <taxon>Bacillati</taxon>
        <taxon>Actinomycetota</taxon>
        <taxon>Actinomycetes</taxon>
        <taxon>Pseudonocardiales</taxon>
        <taxon>Pseudonocardiaceae</taxon>
        <taxon>Pseudonocardia</taxon>
    </lineage>
</organism>
<evidence type="ECO:0000256" key="2">
    <source>
        <dbReference type="ARBA" id="ARBA00022741"/>
    </source>
</evidence>
<evidence type="ECO:0000313" key="7">
    <source>
        <dbReference type="Proteomes" id="UP000321685"/>
    </source>
</evidence>
<dbReference type="InterPro" id="IPR003593">
    <property type="entry name" value="AAA+_ATPase"/>
</dbReference>
<dbReference type="PANTHER" id="PTHR42794">
    <property type="entry name" value="HEMIN IMPORT ATP-BINDING PROTEIN HMUV"/>
    <property type="match status" value="1"/>
</dbReference>
<keyword evidence="2" id="KW-0547">Nucleotide-binding</keyword>
<keyword evidence="1" id="KW-0813">Transport</keyword>
<dbReference type="InterPro" id="IPR027417">
    <property type="entry name" value="P-loop_NTPase"/>
</dbReference>
<keyword evidence="4" id="KW-1278">Translocase</keyword>
<gene>
    <name evidence="6" type="ORF">PSU4_39920</name>
</gene>
<dbReference type="GO" id="GO:0016887">
    <property type="term" value="F:ATP hydrolysis activity"/>
    <property type="evidence" value="ECO:0007669"/>
    <property type="project" value="InterPro"/>
</dbReference>